<feature type="domain" description="TRAP C4-dicarboxylate transport system permease DctM subunit" evidence="11">
    <location>
        <begin position="214"/>
        <end position="623"/>
    </location>
</feature>
<feature type="transmembrane region" description="Helical" evidence="9">
    <location>
        <begin position="261"/>
        <end position="282"/>
    </location>
</feature>
<feature type="domain" description="Tripartite ATP-independent periplasmic transporters DctQ component" evidence="10">
    <location>
        <begin position="48"/>
        <end position="173"/>
    </location>
</feature>
<evidence type="ECO:0000256" key="9">
    <source>
        <dbReference type="SAM" id="Phobius"/>
    </source>
</evidence>
<feature type="transmembrane region" description="Helical" evidence="9">
    <location>
        <begin position="343"/>
        <end position="366"/>
    </location>
</feature>
<evidence type="ECO:0000256" key="2">
    <source>
        <dbReference type="ARBA" id="ARBA00022448"/>
    </source>
</evidence>
<dbReference type="InterPro" id="IPR010656">
    <property type="entry name" value="DctM"/>
</dbReference>
<feature type="transmembrane region" description="Helical" evidence="9">
    <location>
        <begin position="209"/>
        <end position="241"/>
    </location>
</feature>
<dbReference type="Pfam" id="PF06808">
    <property type="entry name" value="DctM"/>
    <property type="match status" value="1"/>
</dbReference>
<evidence type="ECO:0000256" key="8">
    <source>
        <dbReference type="RuleBase" id="RU369079"/>
    </source>
</evidence>
<feature type="transmembrane region" description="Helical" evidence="9">
    <location>
        <begin position="288"/>
        <end position="311"/>
    </location>
</feature>
<dbReference type="InterPro" id="IPR055348">
    <property type="entry name" value="DctQ"/>
</dbReference>
<dbReference type="InterPro" id="IPR004681">
    <property type="entry name" value="TRAP_DctM"/>
</dbReference>
<dbReference type="GO" id="GO:0022857">
    <property type="term" value="F:transmembrane transporter activity"/>
    <property type="evidence" value="ECO:0007669"/>
    <property type="project" value="UniProtKB-UniRule"/>
</dbReference>
<feature type="transmembrane region" description="Helical" evidence="9">
    <location>
        <begin position="475"/>
        <end position="499"/>
    </location>
</feature>
<accession>A0AAU7M011</accession>
<sequence>MSTHSDGPHSSESSGHEKTAWLRAIGKADRFLGLLTEIPAALLVLTEILVLLGGVVSRYVLHHPLTWSDELASMLFLWLAMLGSVIALRRSSHMRMTALVDMASPGTRAFLDLIAVVAAVAFLAFIGHPAYEFASEEAAVTSPSLEISNAWRASALPCGIVLMCFAAVLKLAEVTNWRRLVAALALAAAVVAGLYMMSPLFQDLGNLNLLIFFVGIVAVLVLSGVPIAFAFGLATLGYISLTTSKPTTVIVGRMDEGMSHIVLLSVPLFVFLGVVLELSGMAKAMVRFLASLLGHVRGGLSYVLVGGMYLVSGISGSKAADMAAIAPVLFPEMRKRGVKEGEMVALLAATGAQTETIPPSIVLITIGSVTGISISALFSGGLMPALVLAVMLCFVVWWRHRKDDLAGTQRASWREIGRTLLIALPALALPFIIRATVVEGVATATEVSTIGIAYAIIAGAVIYRQMDYRKLWPALIDTAALSGAILLIIGTATGMAWALTQSGFSRQLAQAMSQLPGGATGFLAVSILAFIILGSVLEGIPAIVVFGPLLFPIAKQFGINDVHYSMVVVLSMGIGLFAPPFGVGYYAACAISRVSPSAGMRPILGYIVALIIGTILVAAIPGLSIGFTR</sequence>
<evidence type="ECO:0000256" key="4">
    <source>
        <dbReference type="ARBA" id="ARBA00022519"/>
    </source>
</evidence>
<dbReference type="AlphaFoldDB" id="A0AAU7M011"/>
<name>A0AAU7M011_9BURK</name>
<evidence type="ECO:0000259" key="10">
    <source>
        <dbReference type="Pfam" id="PF04290"/>
    </source>
</evidence>
<feature type="transmembrane region" description="Helical" evidence="9">
    <location>
        <begin position="603"/>
        <end position="627"/>
    </location>
</feature>
<protein>
    <submittedName>
        <fullName evidence="12">TRAP transporter large permease subunit</fullName>
    </submittedName>
</protein>
<feature type="transmembrane region" description="Helical" evidence="9">
    <location>
        <begin position="372"/>
        <end position="398"/>
    </location>
</feature>
<evidence type="ECO:0000256" key="1">
    <source>
        <dbReference type="ARBA" id="ARBA00004429"/>
    </source>
</evidence>
<evidence type="ECO:0000256" key="7">
    <source>
        <dbReference type="ARBA" id="ARBA00023136"/>
    </source>
</evidence>
<feature type="transmembrane region" description="Helical" evidence="9">
    <location>
        <begin position="109"/>
        <end position="130"/>
    </location>
</feature>
<feature type="transmembrane region" description="Helical" evidence="9">
    <location>
        <begin position="519"/>
        <end position="550"/>
    </location>
</feature>
<comment type="subcellular location">
    <subcellularLocation>
        <location evidence="1 8">Cell inner membrane</location>
        <topology evidence="1 8">Multi-pass membrane protein</topology>
    </subcellularLocation>
</comment>
<gene>
    <name evidence="12" type="ORF">ABLV49_24760</name>
</gene>
<dbReference type="NCBIfam" id="TIGR00786">
    <property type="entry name" value="dctM"/>
    <property type="match status" value="1"/>
</dbReference>
<dbReference type="GO" id="GO:0005886">
    <property type="term" value="C:plasma membrane"/>
    <property type="evidence" value="ECO:0007669"/>
    <property type="project" value="UniProtKB-SubCell"/>
</dbReference>
<geneLocation type="plasmid" evidence="12">
    <name>p3</name>
</geneLocation>
<keyword evidence="5 9" id="KW-0812">Transmembrane</keyword>
<evidence type="ECO:0000256" key="6">
    <source>
        <dbReference type="ARBA" id="ARBA00022989"/>
    </source>
</evidence>
<feature type="transmembrane region" description="Helical" evidence="9">
    <location>
        <begin position="419"/>
        <end position="437"/>
    </location>
</feature>
<dbReference type="PANTHER" id="PTHR33362">
    <property type="entry name" value="SIALIC ACID TRAP TRANSPORTER PERMEASE PROTEIN SIAT-RELATED"/>
    <property type="match status" value="1"/>
</dbReference>
<keyword evidence="7 9" id="KW-0472">Membrane</keyword>
<feature type="transmembrane region" description="Helical" evidence="9">
    <location>
        <begin position="443"/>
        <end position="463"/>
    </location>
</feature>
<keyword evidence="3" id="KW-1003">Cell membrane</keyword>
<feature type="transmembrane region" description="Helical" evidence="9">
    <location>
        <begin position="150"/>
        <end position="168"/>
    </location>
</feature>
<reference evidence="12" key="1">
    <citation type="submission" date="2024-05" db="EMBL/GenBank/DDBJ databases">
        <authorList>
            <person name="Bunk B."/>
            <person name="Swiderski J."/>
            <person name="Sproer C."/>
            <person name="Thiel V."/>
        </authorList>
    </citation>
    <scope>NUCLEOTIDE SEQUENCE</scope>
    <source>
        <strain evidence="12">DSM 17735</strain>
        <plasmid evidence="12">p3</plasmid>
    </source>
</reference>
<keyword evidence="12" id="KW-0614">Plasmid</keyword>
<feature type="transmembrane region" description="Helical" evidence="9">
    <location>
        <begin position="71"/>
        <end position="88"/>
    </location>
</feature>
<keyword evidence="2 8" id="KW-0813">Transport</keyword>
<evidence type="ECO:0000313" key="12">
    <source>
        <dbReference type="EMBL" id="XBP73115.1"/>
    </source>
</evidence>
<organism evidence="12">
    <name type="scientific">Polaromonas hydrogenivorans</name>
    <dbReference type="NCBI Taxonomy" id="335476"/>
    <lineage>
        <taxon>Bacteria</taxon>
        <taxon>Pseudomonadati</taxon>
        <taxon>Pseudomonadota</taxon>
        <taxon>Betaproteobacteria</taxon>
        <taxon>Burkholderiales</taxon>
        <taxon>Comamonadaceae</taxon>
        <taxon>Polaromonas</taxon>
    </lineage>
</organism>
<keyword evidence="4 8" id="KW-0997">Cell inner membrane</keyword>
<evidence type="ECO:0000259" key="11">
    <source>
        <dbReference type="Pfam" id="PF06808"/>
    </source>
</evidence>
<evidence type="ECO:0000256" key="3">
    <source>
        <dbReference type="ARBA" id="ARBA00022475"/>
    </source>
</evidence>
<proteinExistence type="predicted"/>
<keyword evidence="6 9" id="KW-1133">Transmembrane helix</keyword>
<evidence type="ECO:0000256" key="5">
    <source>
        <dbReference type="ARBA" id="ARBA00022692"/>
    </source>
</evidence>
<dbReference type="EMBL" id="CP157678">
    <property type="protein sequence ID" value="XBP73115.1"/>
    <property type="molecule type" value="Genomic_DNA"/>
</dbReference>
<feature type="transmembrane region" description="Helical" evidence="9">
    <location>
        <begin position="562"/>
        <end position="583"/>
    </location>
</feature>
<comment type="function">
    <text evidence="8">Part of the tripartite ATP-independent periplasmic (TRAP) transport system.</text>
</comment>
<dbReference type="Pfam" id="PF04290">
    <property type="entry name" value="DctQ"/>
    <property type="match status" value="1"/>
</dbReference>
<dbReference type="PANTHER" id="PTHR33362:SF2">
    <property type="entry name" value="TRAP TRANSPORTER LARGE PERMEASE PROTEIN"/>
    <property type="match status" value="1"/>
</dbReference>
<feature type="transmembrane region" description="Helical" evidence="9">
    <location>
        <begin position="180"/>
        <end position="197"/>
    </location>
</feature>
<feature type="transmembrane region" description="Helical" evidence="9">
    <location>
        <begin position="31"/>
        <end position="51"/>
    </location>
</feature>
<dbReference type="RefSeq" id="WP_349283081.1">
    <property type="nucleotide sequence ID" value="NZ_CBCSCU010000079.1"/>
</dbReference>